<accession>A0ABN8DKY5</accession>
<keyword evidence="4" id="KW-0997">Cell inner membrane</keyword>
<dbReference type="RefSeq" id="WP_237484449.1">
    <property type="nucleotide sequence ID" value="NZ_CAKLCM010000002.1"/>
</dbReference>
<comment type="subcellular location">
    <subcellularLocation>
        <location evidence="1">Cell inner membrane</location>
        <topology evidence="1">Multi-pass membrane protein</topology>
    </subcellularLocation>
</comment>
<evidence type="ECO:0000256" key="5">
    <source>
        <dbReference type="ARBA" id="ARBA00022692"/>
    </source>
</evidence>
<sequence>MTDLALETKNGVRLCHCCDLAIDIVPIEEGQSANCPRCGSQLYQHQNQTKRINGNLALAITCLILLIPAQYFDFITIRLVGVKIEGTLWQSVVALYQEGYLSLAILTFLCHTLAPILMCSSIFAAHIAIRYRLTRLFKWSMTILNPIKHWVMLDVFLFSLAISCFKLQDYSDIYIGKGLYCLVILQVVTVLLLSRINVRRYWEVWQPEHSVESGQHAVHCYHCHLSQQHAEICTRCGHKLHYRMPNSVQKTWAYLISASICLIPANLLPISILITNGQRLEDTIFSGVSGLIANDMLGIAIIIFTASIIVPVAKILGLGYLLLRIQFKQKGCSRTDVKLYRAIKWIGKWSMTDLFVIAIMLTLVDRGQVLNFTPGLGALAFGAVVVLTMFAAESLDPRLLWRYSEPFVSHDSDNVEK</sequence>
<feature type="transmembrane region" description="Helical" evidence="8">
    <location>
        <begin position="56"/>
        <end position="80"/>
    </location>
</feature>
<evidence type="ECO:0000256" key="8">
    <source>
        <dbReference type="SAM" id="Phobius"/>
    </source>
</evidence>
<dbReference type="EMBL" id="CAKLCM010000002">
    <property type="protein sequence ID" value="CAH0526011.1"/>
    <property type="molecule type" value="Genomic_DNA"/>
</dbReference>
<feature type="transmembrane region" description="Helical" evidence="8">
    <location>
        <begin position="296"/>
        <end position="323"/>
    </location>
</feature>
<evidence type="ECO:0000256" key="1">
    <source>
        <dbReference type="ARBA" id="ARBA00004429"/>
    </source>
</evidence>
<reference evidence="9" key="1">
    <citation type="submission" date="2021-12" db="EMBL/GenBank/DDBJ databases">
        <authorList>
            <person name="Rodrigo-Torres L."/>
            <person name="Arahal R. D."/>
            <person name="Lucena T."/>
        </authorList>
    </citation>
    <scope>NUCLEOTIDE SEQUENCE</scope>
    <source>
        <strain evidence="9">CECT 8226</strain>
    </source>
</reference>
<evidence type="ECO:0000256" key="4">
    <source>
        <dbReference type="ARBA" id="ARBA00022519"/>
    </source>
</evidence>
<feature type="transmembrane region" description="Helical" evidence="8">
    <location>
        <begin position="100"/>
        <end position="129"/>
    </location>
</feature>
<dbReference type="Pfam" id="PF04403">
    <property type="entry name" value="PqiA"/>
    <property type="match status" value="2"/>
</dbReference>
<dbReference type="InterPro" id="IPR005219">
    <property type="entry name" value="PqiA-like_proteobact"/>
</dbReference>
<gene>
    <name evidence="9" type="primary">yebS</name>
    <name evidence="9" type="ORF">VHP8226_01493</name>
</gene>
<feature type="transmembrane region" description="Helical" evidence="8">
    <location>
        <begin position="174"/>
        <end position="193"/>
    </location>
</feature>
<keyword evidence="10" id="KW-1185">Reference proteome</keyword>
<dbReference type="InterPro" id="IPR051800">
    <property type="entry name" value="PqiA-PqiB_transport"/>
</dbReference>
<evidence type="ECO:0000256" key="2">
    <source>
        <dbReference type="ARBA" id="ARBA00007555"/>
    </source>
</evidence>
<evidence type="ECO:0000256" key="6">
    <source>
        <dbReference type="ARBA" id="ARBA00022989"/>
    </source>
</evidence>
<keyword evidence="6 8" id="KW-1133">Transmembrane helix</keyword>
<feature type="transmembrane region" description="Helical" evidence="8">
    <location>
        <begin position="252"/>
        <end position="276"/>
    </location>
</feature>
<evidence type="ECO:0000313" key="10">
    <source>
        <dbReference type="Proteomes" id="UP000838160"/>
    </source>
</evidence>
<evidence type="ECO:0000256" key="3">
    <source>
        <dbReference type="ARBA" id="ARBA00022475"/>
    </source>
</evidence>
<feature type="transmembrane region" description="Helical" evidence="8">
    <location>
        <begin position="370"/>
        <end position="392"/>
    </location>
</feature>
<dbReference type="Proteomes" id="UP000838160">
    <property type="component" value="Unassembled WGS sequence"/>
</dbReference>
<dbReference type="PANTHER" id="PTHR30462:SF1">
    <property type="entry name" value="INTERMEMBRANE TRANSPORT PROTEIN YEBS"/>
    <property type="match status" value="1"/>
</dbReference>
<dbReference type="NCBIfam" id="TIGR00155">
    <property type="entry name" value="pqiA_fam"/>
    <property type="match status" value="1"/>
</dbReference>
<evidence type="ECO:0000313" key="9">
    <source>
        <dbReference type="EMBL" id="CAH0526011.1"/>
    </source>
</evidence>
<keyword evidence="3" id="KW-1003">Cell membrane</keyword>
<comment type="caution">
    <text evidence="9">The sequence shown here is derived from an EMBL/GenBank/DDBJ whole genome shotgun (WGS) entry which is preliminary data.</text>
</comment>
<name>A0ABN8DKY5_9VIBR</name>
<keyword evidence="7 8" id="KW-0472">Membrane</keyword>
<dbReference type="InterPro" id="IPR007498">
    <property type="entry name" value="PqiA-like"/>
</dbReference>
<keyword evidence="5 8" id="KW-0812">Transmembrane</keyword>
<protein>
    <submittedName>
        <fullName evidence="9">Intermembrane transport protein YebS</fullName>
    </submittedName>
</protein>
<organism evidence="9 10">
    <name type="scientific">Vibrio hippocampi</name>
    <dbReference type="NCBI Taxonomy" id="654686"/>
    <lineage>
        <taxon>Bacteria</taxon>
        <taxon>Pseudomonadati</taxon>
        <taxon>Pseudomonadota</taxon>
        <taxon>Gammaproteobacteria</taxon>
        <taxon>Vibrionales</taxon>
        <taxon>Vibrionaceae</taxon>
        <taxon>Vibrio</taxon>
    </lineage>
</organism>
<evidence type="ECO:0000256" key="7">
    <source>
        <dbReference type="ARBA" id="ARBA00023136"/>
    </source>
</evidence>
<dbReference type="PANTHER" id="PTHR30462">
    <property type="entry name" value="INTERMEMBRANE TRANSPORT PROTEIN PQIB-RELATED"/>
    <property type="match status" value="1"/>
</dbReference>
<feature type="transmembrane region" description="Helical" evidence="8">
    <location>
        <begin position="343"/>
        <end position="364"/>
    </location>
</feature>
<proteinExistence type="inferred from homology"/>
<comment type="similarity">
    <text evidence="2">Belongs to the PqiA family.</text>
</comment>